<dbReference type="STRING" id="588602.SAMN04487991_2709"/>
<dbReference type="PANTHER" id="PTHR30535:SF4">
    <property type="entry name" value="HEMIN-BINDING PERIPLASMIC PROTEIN HMUT"/>
    <property type="match status" value="1"/>
</dbReference>
<reference evidence="4" key="1">
    <citation type="submission" date="2016-10" db="EMBL/GenBank/DDBJ databases">
        <authorList>
            <person name="Varghese N."/>
            <person name="Submissions S."/>
        </authorList>
    </citation>
    <scope>NUCLEOTIDE SEQUENCE [LARGE SCALE GENOMIC DNA]</scope>
    <source>
        <strain evidence="4">DSM 26471</strain>
    </source>
</reference>
<dbReference type="Pfam" id="PF01497">
    <property type="entry name" value="Peripla_BP_2"/>
    <property type="match status" value="1"/>
</dbReference>
<evidence type="ECO:0000256" key="1">
    <source>
        <dbReference type="SAM" id="SignalP"/>
    </source>
</evidence>
<name>A0A1I3TJM3_9RHOB</name>
<dbReference type="InterPro" id="IPR050902">
    <property type="entry name" value="ABC_Transporter_SBP"/>
</dbReference>
<dbReference type="Proteomes" id="UP000199630">
    <property type="component" value="Unassembled WGS sequence"/>
</dbReference>
<keyword evidence="1" id="KW-0732">Signal</keyword>
<dbReference type="Gene3D" id="3.40.50.1980">
    <property type="entry name" value="Nitrogenase molybdenum iron protein domain"/>
    <property type="match status" value="2"/>
</dbReference>
<dbReference type="AlphaFoldDB" id="A0A1I3TJM3"/>
<dbReference type="SUPFAM" id="SSF53807">
    <property type="entry name" value="Helical backbone' metal receptor"/>
    <property type="match status" value="1"/>
</dbReference>
<feature type="signal peptide" evidence="1">
    <location>
        <begin position="1"/>
        <end position="23"/>
    </location>
</feature>
<organism evidence="3 4">
    <name type="scientific">Celeribacter neptunius</name>
    <dbReference type="NCBI Taxonomy" id="588602"/>
    <lineage>
        <taxon>Bacteria</taxon>
        <taxon>Pseudomonadati</taxon>
        <taxon>Pseudomonadota</taxon>
        <taxon>Alphaproteobacteria</taxon>
        <taxon>Rhodobacterales</taxon>
        <taxon>Roseobacteraceae</taxon>
        <taxon>Celeribacter</taxon>
    </lineage>
</organism>
<proteinExistence type="predicted"/>
<evidence type="ECO:0000259" key="2">
    <source>
        <dbReference type="PROSITE" id="PS50983"/>
    </source>
</evidence>
<dbReference type="RefSeq" id="WP_090061232.1">
    <property type="nucleotide sequence ID" value="NZ_FORH01000005.1"/>
</dbReference>
<evidence type="ECO:0000313" key="3">
    <source>
        <dbReference type="EMBL" id="SFJ69821.1"/>
    </source>
</evidence>
<dbReference type="PANTHER" id="PTHR30535">
    <property type="entry name" value="VITAMIN B12-BINDING PROTEIN"/>
    <property type="match status" value="1"/>
</dbReference>
<protein>
    <submittedName>
        <fullName evidence="3">Iron complex transport system substrate-binding protein</fullName>
    </submittedName>
</protein>
<dbReference type="OrthoDB" id="9797736at2"/>
<keyword evidence="4" id="KW-1185">Reference proteome</keyword>
<feature type="chain" id="PRO_5011515625" evidence="1">
    <location>
        <begin position="24"/>
        <end position="297"/>
    </location>
</feature>
<dbReference type="InterPro" id="IPR002491">
    <property type="entry name" value="ABC_transptr_periplasmic_BD"/>
</dbReference>
<sequence>MTRHLFRNALAGAAMLLPLSAQAGSSAQATTTATMTATAIVSVGGPVTETIFALGEGDRVVARDSTSLFPPEVTALPDIGYMRQLSAEAVLSTGPDLIVTRDTAGPPEVLDQLRAAAVPMVETHDGFNAEAVLDSVHKIGAALGVPEKSDALAVGIEADFKTLAEQVRTGTAPRVMFILSNQGGRLNVAGRGTGAHGILELAGAENVFASDYQGYKIASDEAIIAAAPDIILMMEPTGEEEHDARRADTLALPAIAQTPAGENGAFVLVPPAALGFGPRTAKLALALRADLLTALGD</sequence>
<accession>A0A1I3TJM3</accession>
<gene>
    <name evidence="3" type="ORF">SAMN04487991_2709</name>
</gene>
<dbReference type="PROSITE" id="PS50983">
    <property type="entry name" value="FE_B12_PBP"/>
    <property type="match status" value="1"/>
</dbReference>
<dbReference type="EMBL" id="FORH01000005">
    <property type="protein sequence ID" value="SFJ69821.1"/>
    <property type="molecule type" value="Genomic_DNA"/>
</dbReference>
<feature type="domain" description="Fe/B12 periplasmic-binding" evidence="2">
    <location>
        <begin position="39"/>
        <end position="297"/>
    </location>
</feature>
<evidence type="ECO:0000313" key="4">
    <source>
        <dbReference type="Proteomes" id="UP000199630"/>
    </source>
</evidence>